<dbReference type="InterPro" id="IPR050101">
    <property type="entry name" value="CinA"/>
</dbReference>
<dbReference type="SMART" id="SM00852">
    <property type="entry name" value="MoCF_biosynth"/>
    <property type="match status" value="1"/>
</dbReference>
<dbReference type="EMBL" id="FZOJ01000002">
    <property type="protein sequence ID" value="SNR98193.1"/>
    <property type="molecule type" value="Genomic_DNA"/>
</dbReference>
<accession>A0A239ATA4</accession>
<gene>
    <name evidence="1" type="primary">cinA</name>
    <name evidence="3" type="ORF">SAMN05446037_1002214</name>
</gene>
<dbReference type="Gene3D" id="3.40.980.10">
    <property type="entry name" value="MoaB/Mog-like domain"/>
    <property type="match status" value="1"/>
</dbReference>
<dbReference type="InterPro" id="IPR008136">
    <property type="entry name" value="CinA_C"/>
</dbReference>
<evidence type="ECO:0000259" key="2">
    <source>
        <dbReference type="SMART" id="SM00852"/>
    </source>
</evidence>
<dbReference type="OrthoDB" id="9801454at2"/>
<dbReference type="RefSeq" id="WP_089281398.1">
    <property type="nucleotide sequence ID" value="NZ_FZOJ01000002.1"/>
</dbReference>
<dbReference type="PANTHER" id="PTHR13939:SF0">
    <property type="entry name" value="NMN AMIDOHYDROLASE-LIKE PROTEIN YFAY"/>
    <property type="match status" value="1"/>
</dbReference>
<dbReference type="Pfam" id="PF18146">
    <property type="entry name" value="CinA_KH"/>
    <property type="match status" value="1"/>
</dbReference>
<name>A0A239ATA4_9FIRM</name>
<dbReference type="InterPro" id="IPR036653">
    <property type="entry name" value="CinA-like_C"/>
</dbReference>
<dbReference type="InterPro" id="IPR008135">
    <property type="entry name" value="Competence-induced_CinA"/>
</dbReference>
<dbReference type="Proteomes" id="UP000198304">
    <property type="component" value="Unassembled WGS sequence"/>
</dbReference>
<dbReference type="NCBIfam" id="NF001813">
    <property type="entry name" value="PRK00549.1"/>
    <property type="match status" value="1"/>
</dbReference>
<dbReference type="InterPro" id="IPR001453">
    <property type="entry name" value="MoaB/Mog_dom"/>
</dbReference>
<dbReference type="PANTHER" id="PTHR13939">
    <property type="entry name" value="NICOTINAMIDE-NUCLEOTIDE AMIDOHYDROLASE PNCC"/>
    <property type="match status" value="1"/>
</dbReference>
<proteinExistence type="inferred from homology"/>
<dbReference type="AlphaFoldDB" id="A0A239ATA4"/>
<reference evidence="3 4" key="1">
    <citation type="submission" date="2017-06" db="EMBL/GenBank/DDBJ databases">
        <authorList>
            <person name="Kim H.J."/>
            <person name="Triplett B.A."/>
        </authorList>
    </citation>
    <scope>NUCLEOTIDE SEQUENCE [LARGE SCALE GENOMIC DNA]</scope>
    <source>
        <strain evidence="3 4">SCA</strain>
    </source>
</reference>
<dbReference type="NCBIfam" id="TIGR00200">
    <property type="entry name" value="cinA_nterm"/>
    <property type="match status" value="1"/>
</dbReference>
<sequence>MKAEIIAVGTEILLGDIINTNAQYIAKRLADIGIFVYHQTVVGDNPERIKEVYEIAFNRADLVITTGGLGPTKDDLTKEIAAEYFNKELILDETSLQSIEEFFSFRKQPMSEGNKKQAYFPKGGIILKNMHGTAPGCIIKEDAKMCILLPGPPREMIPMLEEEAIPYLSQYQKSTLHSKVLRICGMGESYMEEMIKDIIQQQSNPTIAPYAKEGEVTLRITAKAKTKAEAEDLIHPVEMEIRSRLGEYIYGEGDTNLEEVVGKLLIDHQLTIGTAESCTGGLLAGKLVNCPGISSVFMEGVITYSNASKMRRLGVKPETLDQYGAVSKETAGEMAKGVAELGNTDIGIGITGIAGPEGGTKEKPVGLMYIGMYIKNELHTKELFFKGDRQKLRNFAVVQTLCWLRRLLIEKELDKVNSLS</sequence>
<dbReference type="InterPro" id="IPR036425">
    <property type="entry name" value="MoaB/Mog-like_dom_sf"/>
</dbReference>
<dbReference type="NCBIfam" id="TIGR00177">
    <property type="entry name" value="molyb_syn"/>
    <property type="match status" value="1"/>
</dbReference>
<evidence type="ECO:0000256" key="1">
    <source>
        <dbReference type="HAMAP-Rule" id="MF_00226"/>
    </source>
</evidence>
<dbReference type="HAMAP" id="MF_00226_B">
    <property type="entry name" value="CinA_B"/>
    <property type="match status" value="1"/>
</dbReference>
<dbReference type="Gene3D" id="3.90.950.20">
    <property type="entry name" value="CinA-like"/>
    <property type="match status" value="1"/>
</dbReference>
<dbReference type="CDD" id="cd00885">
    <property type="entry name" value="cinA"/>
    <property type="match status" value="1"/>
</dbReference>
<comment type="similarity">
    <text evidence="1">Belongs to the CinA family.</text>
</comment>
<keyword evidence="4" id="KW-1185">Reference proteome</keyword>
<feature type="domain" description="MoaB/Mog" evidence="2">
    <location>
        <begin position="4"/>
        <end position="171"/>
    </location>
</feature>
<dbReference type="Gene3D" id="3.30.70.2860">
    <property type="match status" value="1"/>
</dbReference>
<dbReference type="Pfam" id="PF02464">
    <property type="entry name" value="CinA"/>
    <property type="match status" value="1"/>
</dbReference>
<dbReference type="PIRSF" id="PIRSF006728">
    <property type="entry name" value="CinA"/>
    <property type="match status" value="1"/>
</dbReference>
<dbReference type="NCBIfam" id="TIGR00199">
    <property type="entry name" value="PncC_domain"/>
    <property type="match status" value="1"/>
</dbReference>
<dbReference type="Pfam" id="PF00994">
    <property type="entry name" value="MoCF_biosynth"/>
    <property type="match status" value="1"/>
</dbReference>
<dbReference type="SUPFAM" id="SSF142433">
    <property type="entry name" value="CinA-like"/>
    <property type="match status" value="1"/>
</dbReference>
<dbReference type="SUPFAM" id="SSF53218">
    <property type="entry name" value="Molybdenum cofactor biosynthesis proteins"/>
    <property type="match status" value="1"/>
</dbReference>
<evidence type="ECO:0000313" key="4">
    <source>
        <dbReference type="Proteomes" id="UP000198304"/>
    </source>
</evidence>
<protein>
    <recommendedName>
        <fullName evidence="1">Putative competence-damage inducible protein</fullName>
    </recommendedName>
</protein>
<dbReference type="InterPro" id="IPR041424">
    <property type="entry name" value="CinA_KH"/>
</dbReference>
<evidence type="ECO:0000313" key="3">
    <source>
        <dbReference type="EMBL" id="SNR98193.1"/>
    </source>
</evidence>
<organism evidence="3 4">
    <name type="scientific">Anaerovirgula multivorans</name>
    <dbReference type="NCBI Taxonomy" id="312168"/>
    <lineage>
        <taxon>Bacteria</taxon>
        <taxon>Bacillati</taxon>
        <taxon>Bacillota</taxon>
        <taxon>Clostridia</taxon>
        <taxon>Peptostreptococcales</taxon>
        <taxon>Natronincolaceae</taxon>
        <taxon>Anaerovirgula</taxon>
    </lineage>
</organism>